<dbReference type="Proteomes" id="UP000274822">
    <property type="component" value="Unassembled WGS sequence"/>
</dbReference>
<protein>
    <submittedName>
        <fullName evidence="2">Uncharacterized protein</fullName>
    </submittedName>
</protein>
<evidence type="ECO:0000313" key="3">
    <source>
        <dbReference type="Proteomes" id="UP000274822"/>
    </source>
</evidence>
<organism evidence="2 3">
    <name type="scientific">Jimgerdemannia flammicorona</name>
    <dbReference type="NCBI Taxonomy" id="994334"/>
    <lineage>
        <taxon>Eukaryota</taxon>
        <taxon>Fungi</taxon>
        <taxon>Fungi incertae sedis</taxon>
        <taxon>Mucoromycota</taxon>
        <taxon>Mucoromycotina</taxon>
        <taxon>Endogonomycetes</taxon>
        <taxon>Endogonales</taxon>
        <taxon>Endogonaceae</taxon>
        <taxon>Jimgerdemannia</taxon>
    </lineage>
</organism>
<accession>A0A433QRC5</accession>
<dbReference type="EMBL" id="RBNJ01002159">
    <property type="protein sequence ID" value="RUS32319.1"/>
    <property type="molecule type" value="Genomic_DNA"/>
</dbReference>
<feature type="chain" id="PRO_5019132471" evidence="1">
    <location>
        <begin position="20"/>
        <end position="108"/>
    </location>
</feature>
<comment type="caution">
    <text evidence="2">The sequence shown here is derived from an EMBL/GenBank/DDBJ whole genome shotgun (WGS) entry which is preliminary data.</text>
</comment>
<keyword evidence="3" id="KW-1185">Reference proteome</keyword>
<sequence length="108" mass="11849">MSLPLIFSTSLVWMRTLRSLYYAGDRLINQVPVIDANANANTSTSTNTNANTNANTNIVKPDAQHEVSQQTETSVTIEETDFVEVSLTLAPHSWARRESIIPLTSADA</sequence>
<evidence type="ECO:0000256" key="1">
    <source>
        <dbReference type="SAM" id="SignalP"/>
    </source>
</evidence>
<name>A0A433QRC5_9FUNG</name>
<gene>
    <name evidence="2" type="ORF">BC938DRAFT_475736</name>
</gene>
<feature type="signal peptide" evidence="1">
    <location>
        <begin position="1"/>
        <end position="19"/>
    </location>
</feature>
<evidence type="ECO:0000313" key="2">
    <source>
        <dbReference type="EMBL" id="RUS32319.1"/>
    </source>
</evidence>
<dbReference type="AlphaFoldDB" id="A0A433QRC5"/>
<reference evidence="2 3" key="1">
    <citation type="journal article" date="2018" name="New Phytol.">
        <title>Phylogenomics of Endogonaceae and evolution of mycorrhizas within Mucoromycota.</title>
        <authorList>
            <person name="Chang Y."/>
            <person name="Desiro A."/>
            <person name="Na H."/>
            <person name="Sandor L."/>
            <person name="Lipzen A."/>
            <person name="Clum A."/>
            <person name="Barry K."/>
            <person name="Grigoriev I.V."/>
            <person name="Martin F.M."/>
            <person name="Stajich J.E."/>
            <person name="Smith M.E."/>
            <person name="Bonito G."/>
            <person name="Spatafora J.W."/>
        </authorList>
    </citation>
    <scope>NUCLEOTIDE SEQUENCE [LARGE SCALE GENOMIC DNA]</scope>
    <source>
        <strain evidence="2 3">AD002</strain>
    </source>
</reference>
<proteinExistence type="predicted"/>
<keyword evidence="1" id="KW-0732">Signal</keyword>